<keyword evidence="6" id="KW-1185">Reference proteome</keyword>
<dbReference type="InterPro" id="IPR046335">
    <property type="entry name" value="LacI/GalR-like_sensor"/>
</dbReference>
<proteinExistence type="predicted"/>
<dbReference type="SUPFAM" id="SSF47413">
    <property type="entry name" value="lambda repressor-like DNA-binding domains"/>
    <property type="match status" value="1"/>
</dbReference>
<evidence type="ECO:0000256" key="3">
    <source>
        <dbReference type="ARBA" id="ARBA00023163"/>
    </source>
</evidence>
<gene>
    <name evidence="5" type="ORF">SAMN05428998_102149</name>
</gene>
<keyword evidence="2" id="KW-0238">DNA-binding</keyword>
<dbReference type="EMBL" id="FWZX01000002">
    <property type="protein sequence ID" value="SME98155.1"/>
    <property type="molecule type" value="Genomic_DNA"/>
</dbReference>
<evidence type="ECO:0000313" key="5">
    <source>
        <dbReference type="EMBL" id="SME98155.1"/>
    </source>
</evidence>
<evidence type="ECO:0000313" key="6">
    <source>
        <dbReference type="Proteomes" id="UP000192917"/>
    </source>
</evidence>
<evidence type="ECO:0000259" key="4">
    <source>
        <dbReference type="PROSITE" id="PS50932"/>
    </source>
</evidence>
<dbReference type="CDD" id="cd01392">
    <property type="entry name" value="HTH_LacI"/>
    <property type="match status" value="1"/>
</dbReference>
<dbReference type="Pfam" id="PF00356">
    <property type="entry name" value="LacI"/>
    <property type="match status" value="1"/>
</dbReference>
<organism evidence="5 6">
    <name type="scientific">Tistlia consotensis USBA 355</name>
    <dbReference type="NCBI Taxonomy" id="560819"/>
    <lineage>
        <taxon>Bacteria</taxon>
        <taxon>Pseudomonadati</taxon>
        <taxon>Pseudomonadota</taxon>
        <taxon>Alphaproteobacteria</taxon>
        <taxon>Rhodospirillales</taxon>
        <taxon>Rhodovibrionaceae</taxon>
        <taxon>Tistlia</taxon>
    </lineage>
</organism>
<sequence length="345" mass="35827">MSEDGRQDGGARRGRRPRMADVAARAGVSLVTVSRALGQPQLVSPETRQRVTAAVAELGYLPDLVAGSLASSQTRIVGAVVPTLANSFFAASVQGLSEVLDAAGYQLLLGNSGYDTRREQSLAAAFLGRRADGLVLTGSRHEAALRGVIAGAGVPVVETWELPAEPLDMVAGFSNDAAAEAMTAGLLDWGYRRIAFVGLPDGGESRSDQRRKGWRRAHADRGLEAGPHIAVEDANSPVGGEAALERALALAPAVDALFCANDTLALGAIVACQKAGVAVPGRIAVAGFGDFDLAPHLVPGLTTVRVPGGEMGETAGRMLLDRLAGRRVEPRVVDLGFEIVRRASA</sequence>
<name>A0A1Y6B8B0_9PROT</name>
<feature type="domain" description="HTH lacI-type" evidence="4">
    <location>
        <begin position="17"/>
        <end position="71"/>
    </location>
</feature>
<evidence type="ECO:0000256" key="2">
    <source>
        <dbReference type="ARBA" id="ARBA00023125"/>
    </source>
</evidence>
<dbReference type="PROSITE" id="PS50932">
    <property type="entry name" value="HTH_LACI_2"/>
    <property type="match status" value="1"/>
</dbReference>
<dbReference type="RefSeq" id="WP_085121224.1">
    <property type="nucleotide sequence ID" value="NZ_FWZX01000002.1"/>
</dbReference>
<dbReference type="PROSITE" id="PS00356">
    <property type="entry name" value="HTH_LACI_1"/>
    <property type="match status" value="1"/>
</dbReference>
<dbReference type="CDD" id="cd01575">
    <property type="entry name" value="PBP1_GntR"/>
    <property type="match status" value="1"/>
</dbReference>
<dbReference type="STRING" id="560819.SAMN05428998_102149"/>
<dbReference type="GO" id="GO:0000976">
    <property type="term" value="F:transcription cis-regulatory region binding"/>
    <property type="evidence" value="ECO:0007669"/>
    <property type="project" value="TreeGrafter"/>
</dbReference>
<dbReference type="InterPro" id="IPR000843">
    <property type="entry name" value="HTH_LacI"/>
</dbReference>
<dbReference type="InterPro" id="IPR028082">
    <property type="entry name" value="Peripla_BP_I"/>
</dbReference>
<dbReference type="Proteomes" id="UP000192917">
    <property type="component" value="Unassembled WGS sequence"/>
</dbReference>
<dbReference type="PANTHER" id="PTHR30146:SF33">
    <property type="entry name" value="TRANSCRIPTIONAL REGULATOR"/>
    <property type="match status" value="1"/>
</dbReference>
<keyword evidence="1" id="KW-0805">Transcription regulation</keyword>
<dbReference type="AlphaFoldDB" id="A0A1Y6B8B0"/>
<dbReference type="SMART" id="SM00354">
    <property type="entry name" value="HTH_LACI"/>
    <property type="match status" value="1"/>
</dbReference>
<dbReference type="PANTHER" id="PTHR30146">
    <property type="entry name" value="LACI-RELATED TRANSCRIPTIONAL REPRESSOR"/>
    <property type="match status" value="1"/>
</dbReference>
<dbReference type="Gene3D" id="1.10.260.40">
    <property type="entry name" value="lambda repressor-like DNA-binding domains"/>
    <property type="match status" value="1"/>
</dbReference>
<evidence type="ECO:0000256" key="1">
    <source>
        <dbReference type="ARBA" id="ARBA00023015"/>
    </source>
</evidence>
<reference evidence="5 6" key="1">
    <citation type="submission" date="2017-04" db="EMBL/GenBank/DDBJ databases">
        <authorList>
            <person name="Afonso C.L."/>
            <person name="Miller P.J."/>
            <person name="Scott M.A."/>
            <person name="Spackman E."/>
            <person name="Goraichik I."/>
            <person name="Dimitrov K.M."/>
            <person name="Suarez D.L."/>
            <person name="Swayne D.E."/>
        </authorList>
    </citation>
    <scope>NUCLEOTIDE SEQUENCE [LARGE SCALE GENOMIC DNA]</scope>
    <source>
        <strain evidence="5 6">USBA 355</strain>
    </source>
</reference>
<dbReference type="GO" id="GO:0003700">
    <property type="term" value="F:DNA-binding transcription factor activity"/>
    <property type="evidence" value="ECO:0007669"/>
    <property type="project" value="TreeGrafter"/>
</dbReference>
<dbReference type="InterPro" id="IPR010982">
    <property type="entry name" value="Lambda_DNA-bd_dom_sf"/>
</dbReference>
<dbReference type="SUPFAM" id="SSF53822">
    <property type="entry name" value="Periplasmic binding protein-like I"/>
    <property type="match status" value="1"/>
</dbReference>
<keyword evidence="3" id="KW-0804">Transcription</keyword>
<protein>
    <submittedName>
        <fullName evidence="5">Transcriptional regulator, LacI family</fullName>
    </submittedName>
</protein>
<accession>A0A1Y6B8B0</accession>
<dbReference type="Gene3D" id="3.40.50.2300">
    <property type="match status" value="2"/>
</dbReference>
<dbReference type="Pfam" id="PF13377">
    <property type="entry name" value="Peripla_BP_3"/>
    <property type="match status" value="1"/>
</dbReference>